<name>A0A2G0CFI5_9BACT</name>
<protein>
    <submittedName>
        <fullName evidence="2">Uncharacterized protein</fullName>
    </submittedName>
</protein>
<evidence type="ECO:0000313" key="2">
    <source>
        <dbReference type="EMBL" id="PHK98734.1"/>
    </source>
</evidence>
<keyword evidence="1" id="KW-0472">Membrane</keyword>
<evidence type="ECO:0000256" key="1">
    <source>
        <dbReference type="SAM" id="Phobius"/>
    </source>
</evidence>
<dbReference type="EMBL" id="PDLO01000003">
    <property type="protein sequence ID" value="PHK98734.1"/>
    <property type="molecule type" value="Genomic_DNA"/>
</dbReference>
<gene>
    <name evidence="2" type="ORF">CGL56_09715</name>
</gene>
<keyword evidence="3" id="KW-1185">Reference proteome</keyword>
<sequence>MTLSLIGLFIELILLAVGVYLYLFARGMLRFGSAEARARAEVFRADNATWMRLLGLALAALMLVNVVLHVRDLLQ</sequence>
<dbReference type="Proteomes" id="UP000226437">
    <property type="component" value="Unassembled WGS sequence"/>
</dbReference>
<comment type="caution">
    <text evidence="2">The sequence shown here is derived from an EMBL/GenBank/DDBJ whole genome shotgun (WGS) entry which is preliminary data.</text>
</comment>
<dbReference type="OrthoDB" id="1496208at2"/>
<proteinExistence type="predicted"/>
<evidence type="ECO:0000313" key="3">
    <source>
        <dbReference type="Proteomes" id="UP000226437"/>
    </source>
</evidence>
<dbReference type="RefSeq" id="WP_099106344.1">
    <property type="nucleotide sequence ID" value="NZ_JAATJF010000001.1"/>
</dbReference>
<accession>A0A2G0CFI5</accession>
<feature type="transmembrane region" description="Helical" evidence="1">
    <location>
        <begin position="50"/>
        <end position="70"/>
    </location>
</feature>
<dbReference type="AlphaFoldDB" id="A0A2G0CFI5"/>
<keyword evidence="1" id="KW-1133">Transmembrane helix</keyword>
<keyword evidence="1" id="KW-0812">Transmembrane</keyword>
<reference evidence="2 3" key="1">
    <citation type="submission" date="2017-10" db="EMBL/GenBank/DDBJ databases">
        <title>The draft genome sequence of Lewinella marina KCTC 32374.</title>
        <authorList>
            <person name="Wang K."/>
        </authorList>
    </citation>
    <scope>NUCLEOTIDE SEQUENCE [LARGE SCALE GENOMIC DNA]</scope>
    <source>
        <strain evidence="2 3">MKG-38</strain>
    </source>
</reference>
<feature type="transmembrane region" description="Helical" evidence="1">
    <location>
        <begin position="6"/>
        <end position="29"/>
    </location>
</feature>
<organism evidence="2 3">
    <name type="scientific">Neolewinella marina</name>
    <dbReference type="NCBI Taxonomy" id="438751"/>
    <lineage>
        <taxon>Bacteria</taxon>
        <taxon>Pseudomonadati</taxon>
        <taxon>Bacteroidota</taxon>
        <taxon>Saprospiria</taxon>
        <taxon>Saprospirales</taxon>
        <taxon>Lewinellaceae</taxon>
        <taxon>Neolewinella</taxon>
    </lineage>
</organism>